<dbReference type="AlphaFoldDB" id="A0A815X0P4"/>
<proteinExistence type="predicted"/>
<dbReference type="GO" id="GO:0005634">
    <property type="term" value="C:nucleus"/>
    <property type="evidence" value="ECO:0007669"/>
    <property type="project" value="TreeGrafter"/>
</dbReference>
<dbReference type="GO" id="GO:0003677">
    <property type="term" value="F:DNA binding"/>
    <property type="evidence" value="ECO:0007669"/>
    <property type="project" value="UniProtKB-KW"/>
</dbReference>
<evidence type="ECO:0000256" key="1">
    <source>
        <dbReference type="ARBA" id="ARBA00023125"/>
    </source>
</evidence>
<dbReference type="InterPro" id="IPR004875">
    <property type="entry name" value="DDE_SF_endonuclease_dom"/>
</dbReference>
<dbReference type="SUPFAM" id="SSF46689">
    <property type="entry name" value="Homeodomain-like"/>
    <property type="match status" value="2"/>
</dbReference>
<protein>
    <recommendedName>
        <fullName evidence="2">HTH CENPB-type domain-containing protein</fullName>
    </recommendedName>
</protein>
<accession>A0A815X0P4</accession>
<organism evidence="3 4">
    <name type="scientific">Adineta ricciae</name>
    <name type="common">Rotifer</name>
    <dbReference type="NCBI Taxonomy" id="249248"/>
    <lineage>
        <taxon>Eukaryota</taxon>
        <taxon>Metazoa</taxon>
        <taxon>Spiralia</taxon>
        <taxon>Gnathifera</taxon>
        <taxon>Rotifera</taxon>
        <taxon>Eurotatoria</taxon>
        <taxon>Bdelloidea</taxon>
        <taxon>Adinetida</taxon>
        <taxon>Adinetidae</taxon>
        <taxon>Adineta</taxon>
    </lineage>
</organism>
<dbReference type="PANTHER" id="PTHR19303:SF73">
    <property type="entry name" value="PROTEIN PDC2"/>
    <property type="match status" value="1"/>
</dbReference>
<dbReference type="PROSITE" id="PS51253">
    <property type="entry name" value="HTH_CENPB"/>
    <property type="match status" value="1"/>
</dbReference>
<name>A0A815X0P4_ADIRI</name>
<dbReference type="InterPro" id="IPR050863">
    <property type="entry name" value="CenT-Element_Derived"/>
</dbReference>
<dbReference type="SMART" id="SM00674">
    <property type="entry name" value="CENPB"/>
    <property type="match status" value="1"/>
</dbReference>
<evidence type="ECO:0000313" key="3">
    <source>
        <dbReference type="EMBL" id="CAF1547788.1"/>
    </source>
</evidence>
<dbReference type="InterPro" id="IPR009057">
    <property type="entry name" value="Homeodomain-like_sf"/>
</dbReference>
<evidence type="ECO:0000259" key="2">
    <source>
        <dbReference type="PROSITE" id="PS51253"/>
    </source>
</evidence>
<keyword evidence="1" id="KW-0238">DNA-binding</keyword>
<dbReference type="Proteomes" id="UP000663852">
    <property type="component" value="Unassembled WGS sequence"/>
</dbReference>
<dbReference type="PANTHER" id="PTHR19303">
    <property type="entry name" value="TRANSPOSON"/>
    <property type="match status" value="1"/>
</dbReference>
<gene>
    <name evidence="3" type="ORF">EDS130_LOCUS45778</name>
</gene>
<sequence>MSERKTLTLEDKISLIKDNQNGGKSTRDLAIDYGISKSSAANIIRRKEEYLSDYGSNCNKRINRKHKDDDGQKIDELVFEWFTIQRSKNIPISGPILQEKARQFAEQLGYLPDEFKASNGWLEKFCARHAISFRLISGESASVHHSTVEEWTKRLLTIIEGFDKNDIFNADEAGLFYRALPDRSLVLKKEECKGGKKSKERLTILLCSNWSGTEKLKPLVIGRSQRPRCLKNINISDLPVTWLANRTAWMNLKLFTNWLATLNNRMKRNARKIILFLDNAPCHIVDETFSNVKLVFFPPNTTSKCQPLDQGVIKSFKCYYRQKLVRHIISQCTTALTIDQVSISVLEAIKWIDLAWKAVTNVTIQGGFRAAGFIDSSLTSLSTIDIDIADQTSLQLVNHGGSLEHLEVLLAHVRIDGQQLTAAEFVDIDSSIPAFNEWEDDVHLKDLIEISQGDENEEEETSVTKKLPNIAEILEMVKTIHLYAIHEQPQLHNAL</sequence>
<feature type="domain" description="HTH CENPB-type" evidence="2">
    <location>
        <begin position="62"/>
        <end position="135"/>
    </location>
</feature>
<dbReference type="InterPro" id="IPR006600">
    <property type="entry name" value="HTH_CenpB_DNA-bd_dom"/>
</dbReference>
<dbReference type="Pfam" id="PF03184">
    <property type="entry name" value="DDE_1"/>
    <property type="match status" value="1"/>
</dbReference>
<dbReference type="EMBL" id="CAJNOJ010001258">
    <property type="protein sequence ID" value="CAF1547788.1"/>
    <property type="molecule type" value="Genomic_DNA"/>
</dbReference>
<comment type="caution">
    <text evidence="3">The sequence shown here is derived from an EMBL/GenBank/DDBJ whole genome shotgun (WGS) entry which is preliminary data.</text>
</comment>
<dbReference type="Gene3D" id="1.10.10.60">
    <property type="entry name" value="Homeodomain-like"/>
    <property type="match status" value="2"/>
</dbReference>
<reference evidence="3" key="1">
    <citation type="submission" date="2021-02" db="EMBL/GenBank/DDBJ databases">
        <authorList>
            <person name="Nowell W R."/>
        </authorList>
    </citation>
    <scope>NUCLEOTIDE SEQUENCE</scope>
</reference>
<evidence type="ECO:0000313" key="4">
    <source>
        <dbReference type="Proteomes" id="UP000663852"/>
    </source>
</evidence>
<dbReference type="OrthoDB" id="9909311at2759"/>
<dbReference type="Pfam" id="PF03221">
    <property type="entry name" value="HTH_Tnp_Tc5"/>
    <property type="match status" value="1"/>
</dbReference>